<gene>
    <name evidence="2" type="ORF">MCOR_28199</name>
</gene>
<protein>
    <recommendedName>
        <fullName evidence="4">DZIP3-like HEPN domain-containing protein</fullName>
    </recommendedName>
</protein>
<feature type="compositionally biased region" description="Acidic residues" evidence="1">
    <location>
        <begin position="209"/>
        <end position="219"/>
    </location>
</feature>
<dbReference type="Proteomes" id="UP000507470">
    <property type="component" value="Unassembled WGS sequence"/>
</dbReference>
<feature type="compositionally biased region" description="Basic and acidic residues" evidence="1">
    <location>
        <begin position="220"/>
        <end position="237"/>
    </location>
</feature>
<dbReference type="EMBL" id="CACVKT020005131">
    <property type="protein sequence ID" value="CAC5393329.1"/>
    <property type="molecule type" value="Genomic_DNA"/>
</dbReference>
<feature type="region of interest" description="Disordered" evidence="1">
    <location>
        <begin position="158"/>
        <end position="185"/>
    </location>
</feature>
<name>A0A6J8CDL9_MYTCO</name>
<feature type="compositionally biased region" description="Low complexity" evidence="1">
    <location>
        <begin position="174"/>
        <end position="185"/>
    </location>
</feature>
<organism evidence="2 3">
    <name type="scientific">Mytilus coruscus</name>
    <name type="common">Sea mussel</name>
    <dbReference type="NCBI Taxonomy" id="42192"/>
    <lineage>
        <taxon>Eukaryota</taxon>
        <taxon>Metazoa</taxon>
        <taxon>Spiralia</taxon>
        <taxon>Lophotrochozoa</taxon>
        <taxon>Mollusca</taxon>
        <taxon>Bivalvia</taxon>
        <taxon>Autobranchia</taxon>
        <taxon>Pteriomorphia</taxon>
        <taxon>Mytilida</taxon>
        <taxon>Mytiloidea</taxon>
        <taxon>Mytilidae</taxon>
        <taxon>Mytilinae</taxon>
        <taxon>Mytilus</taxon>
    </lineage>
</organism>
<evidence type="ECO:0000256" key="1">
    <source>
        <dbReference type="SAM" id="MobiDB-lite"/>
    </source>
</evidence>
<accession>A0A6J8CDL9</accession>
<keyword evidence="3" id="KW-1185">Reference proteome</keyword>
<proteinExistence type="predicted"/>
<evidence type="ECO:0000313" key="2">
    <source>
        <dbReference type="EMBL" id="CAC5393329.1"/>
    </source>
</evidence>
<sequence length="906" mass="103463">MTDAELAEEGSQRIYVPAFLQLNIPTSWNETRILEYLQDIRLSGTSDSDIRIMAVSHDDLNMYTKIGRTVLRNVDLLKKEINTILSGMLSEVAIDTTQRAEMCVNLTIPGNNSAENIIEHVEDITQPSTIRTAVDNEKMKTMFDRMLRELRQKLKIKEEGRNSNFSEEQPSITNQINEQNSENSENVVEKAVNLSAINNCKPRTKAEFVEESSEMNSEDGLEKAENRSAVHDDKTRTTAECVDNSEINSEDVVEKAHNSSAVHGDKERTKAEFVDITPTEKTNYFKLVALLVDTACHVIWTYIRETLLGSSSFESFLNLIKEKHKLIHVYETNECCECVSEMIKGEQLISRKQLLLLYKSDESKQIQNHTIYVGRKVVQVCICKYIAIKNIDVKIIDITLANYIILKCGKQELGLDNWMTQIKEVRNEIFHISDIQEITDDKFRRKWEKVKGSILGIAKLINRTFVERAQIENFHNKAEALHIQYPKVCSKSLERDYQKTMAEIRNLNTLVDNINILIKVFGNEQDMNTLKDTESMKKDCQSVHVPVFMQLDLPASWNRTKVLEYLDEIRLNRTSDMNIRIMAVSPDDLNVYSEIARTVLRKVDLLKDEVKIILSGMLEEASVDRKQIAKVVVSLTIPDITVPFKSSFEFDVQLRQKFELQSIRDFGNRDCIITNDQLVFTDYVRNQLLIYNFNGSYIRNIRLSCKPLIISVTNRNNIAVSFLRESIKIISIKTGKVKNIIETRGINGGISYQNGLMYVVNDYEKIDVIYPTGEIIRSFNCPLESTVQCLSADTDRLFLTYPLINTVYCCDLNGSDKWKFTDDKMIMPSGVTTDGNGNVYVVCHKSNNVVVVSPDGKHHKEILTKKDGLRNPSAINYNKSNDCLLVCNGGNCDALLFDVKHSTKNE</sequence>
<dbReference type="OrthoDB" id="6103839at2759"/>
<feature type="compositionally biased region" description="Polar residues" evidence="1">
    <location>
        <begin position="162"/>
        <end position="173"/>
    </location>
</feature>
<dbReference type="AlphaFoldDB" id="A0A6J8CDL9"/>
<dbReference type="InterPro" id="IPR011042">
    <property type="entry name" value="6-blade_b-propeller_TolB-like"/>
</dbReference>
<evidence type="ECO:0000313" key="3">
    <source>
        <dbReference type="Proteomes" id="UP000507470"/>
    </source>
</evidence>
<feature type="region of interest" description="Disordered" evidence="1">
    <location>
        <begin position="209"/>
        <end position="237"/>
    </location>
</feature>
<evidence type="ECO:0008006" key="4">
    <source>
        <dbReference type="Google" id="ProtNLM"/>
    </source>
</evidence>
<reference evidence="2 3" key="1">
    <citation type="submission" date="2020-06" db="EMBL/GenBank/DDBJ databases">
        <authorList>
            <person name="Li R."/>
            <person name="Bekaert M."/>
        </authorList>
    </citation>
    <scope>NUCLEOTIDE SEQUENCE [LARGE SCALE GENOMIC DNA]</scope>
    <source>
        <strain evidence="3">wild</strain>
    </source>
</reference>
<dbReference type="Gene3D" id="2.120.10.30">
    <property type="entry name" value="TolB, C-terminal domain"/>
    <property type="match status" value="1"/>
</dbReference>
<dbReference type="SUPFAM" id="SSF63829">
    <property type="entry name" value="Calcium-dependent phosphotriesterase"/>
    <property type="match status" value="1"/>
</dbReference>